<dbReference type="AlphaFoldDB" id="A0A3M7PK15"/>
<gene>
    <name evidence="1" type="ORF">BpHYR1_034086</name>
</gene>
<dbReference type="Proteomes" id="UP000276133">
    <property type="component" value="Unassembled WGS sequence"/>
</dbReference>
<name>A0A3M7PK15_BRAPC</name>
<comment type="caution">
    <text evidence="1">The sequence shown here is derived from an EMBL/GenBank/DDBJ whole genome shotgun (WGS) entry which is preliminary data.</text>
</comment>
<dbReference type="EMBL" id="REGN01010216">
    <property type="protein sequence ID" value="RMZ99429.1"/>
    <property type="molecule type" value="Genomic_DNA"/>
</dbReference>
<keyword evidence="2" id="KW-1185">Reference proteome</keyword>
<evidence type="ECO:0000313" key="1">
    <source>
        <dbReference type="EMBL" id="RMZ99429.1"/>
    </source>
</evidence>
<evidence type="ECO:0000313" key="2">
    <source>
        <dbReference type="Proteomes" id="UP000276133"/>
    </source>
</evidence>
<reference evidence="1 2" key="1">
    <citation type="journal article" date="2018" name="Sci. Rep.">
        <title>Genomic signatures of local adaptation to the degree of environmental predictability in rotifers.</title>
        <authorList>
            <person name="Franch-Gras L."/>
            <person name="Hahn C."/>
            <person name="Garcia-Roger E.M."/>
            <person name="Carmona M.J."/>
            <person name="Serra M."/>
            <person name="Gomez A."/>
        </authorList>
    </citation>
    <scope>NUCLEOTIDE SEQUENCE [LARGE SCALE GENOMIC DNA]</scope>
    <source>
        <strain evidence="1">HYR1</strain>
    </source>
</reference>
<accession>A0A3M7PK15</accession>
<sequence>MAEEDTKRLIDQTTQIIDSENQKIAKSKNLAAQDSKQMNNFLGPMMKELEDAVAEQMKYLDKIEEDLMEDSKLEEYNRLVGHIPKEIRGSKSILAVFKNLGTILNETVDDDKVPSELIEKSIKERFSEIGKFFKQFVRLFAL</sequence>
<proteinExistence type="predicted"/>
<protein>
    <submittedName>
        <fullName evidence="1">Uncharacterized protein</fullName>
    </submittedName>
</protein>
<organism evidence="1 2">
    <name type="scientific">Brachionus plicatilis</name>
    <name type="common">Marine rotifer</name>
    <name type="synonym">Brachionus muelleri</name>
    <dbReference type="NCBI Taxonomy" id="10195"/>
    <lineage>
        <taxon>Eukaryota</taxon>
        <taxon>Metazoa</taxon>
        <taxon>Spiralia</taxon>
        <taxon>Gnathifera</taxon>
        <taxon>Rotifera</taxon>
        <taxon>Eurotatoria</taxon>
        <taxon>Monogononta</taxon>
        <taxon>Pseudotrocha</taxon>
        <taxon>Ploima</taxon>
        <taxon>Brachionidae</taxon>
        <taxon>Brachionus</taxon>
    </lineage>
</organism>